<sequence length="1789" mass="197728">MVVVEEEPTHIVATIKSTTTIITSPSPSSPPHSTPLATSAAAAAATTLDLSCSKLAWLPRERFVGFVGVTELVLNNNRLSRLPHELFALPNVRVARLEFNELVDLPAELGQWRALEVLVVHNNRLKRLPTQVGRLRRLRHLNLHCNQLTTLPTSLLELDIRTITLHANPALSENLKRICQAVFALREDTLDLSHCGPIRDQVEEQALGYARLTRELRLEGNALHALPTAVGQFFRLQSLLADDNQISAIPVHLCKLPALARLSLADNRLANLPAEIGLLSSLRSVNMDNNFLSVLPPAFFHLVNLEGLSLANNKIESVSGDIGKLKKLQSMNMANNKIRTLPQELFTLTQLQSLHLEHNSISVLPDGFSNLRLLREVNLHDNLLTSTPVQLYQLPNIRRLSFENNPIALTTHSPQLSNSLSSIPFDASLAPRQSPQRLQVVHQPNLYLFSFGQNAAGRPAAAAGGVAGGETARERERKEHDGPRRDVNAQLGKRNSLPTGFGHVSGSGQTYFSKACDVEYLHQPSPSPSSSSSSVPAKRSPSTTQPPATADSPQALQPEAAAAGASPSEKVKKTKKKGKKEKTAGKKEKEGKPVQRRSTEEEAAEAHKRAKKAQIALGGSDAEEAKKSARRRQQQVAITVDDNDDGDDDEKSIQRSHTVSLSSLPDLVGKERGTIFALPPKHAPKSLQQASRGLPPPNFAKKNQRSRSLSQAYNMSPVQKEQLLQYQKQRKAQNSATKSPGGSIKRKGLKEAVPEQQVMNPLYLLFSPLSSTSPTRRYGTVSGRSLNASDRVVSSFGLVARRKLSHNNSGSSGGGGGSGSGSADEPERVVINPLLRLRTDAATPARGPDSPLPMTRFTTSSGAAPTIVSSMSGPTTAVASPTRVQLTDRPTVSRVGSPSSPAAAQTQQPKMAESTKRALAKTSASLIDTTRGPHDPNNAAANGGGDGADNSKPLKKTFSSPDFNPNKRHTIARQQPQPHSNNDDDEQRAAAVSSSAESSSNDDEDDDDEEGNNNGGGGGEEGEEYEEEIEDEEAVGDGELRAARPDGTWTTTSEEDRGTDAATDIESGGGGDGDGSVSSSSIRSVPALNFSPLQQRLPQSSDSAEAQVVVNRSSSLQFEKLSSSNPEMGRARRKTDAQRRAKIAHFFGEYPAEMADLTEEEFFSDNTALEEGKRKRRGKVAKAEGEGNATDRSVRRGDDEKRLSGLRNSTKEKRATTLLQPGSVTPSWNGVKNKRHLSIPSISPDDGITQGEFLETISSLQNNCNKRAIKVKGDQIMYDDKTAQDLFKWQEKNSELLASNDKTPVKGYDKSNIREKKSSSQYKGEREKEPQAELRPRKSSFFDDIPDEQELQFVHDENGTMRPMRGTLAKLVQLLAHEQGRDVEFESDFLYSYRDFTAPADLFECLTQRFHSVGPMTHPDTYAIVRKRILYVLRRWMELLHYDFAENDHALFHALTEWMDTVPTQGLEGAFRKFREWTEARFIRNQDYMEERQASDDRPPVPYLPINVTSSSLHLLNLHPEEVARQMTLIESELFRKIQPHEWLNQSWTRPDKKKRAPGIMNMIQRFNDISGWLATEIVSASTVEHRVVLVNRFLVIAKKCLELKNFNGVMEILSGLETASVQRLKQTWHNLPRKSWDMFEELTDLMSLPQNFKKFRQRLNTLAPPCVPYIGIFLKDIIFIEQGAQEPDGRMINFEKRMMVAKIVRQMVSFQPYVYNLIPVEFIQEFLLSMKPLNEDDLYSKSLQLEGIGASVPSSKKRHKSSMFHFPLGGNSPRRQPPSDYSSSGDAS</sequence>
<dbReference type="InterPro" id="IPR019804">
    <property type="entry name" value="Ras_G-nucl-exch_fac_CS"/>
</dbReference>
<dbReference type="OrthoDB" id="10254377at2759"/>
<proteinExistence type="predicted"/>
<dbReference type="SMART" id="SM00364">
    <property type="entry name" value="LRR_BAC"/>
    <property type="match status" value="6"/>
</dbReference>
<dbReference type="Pfam" id="PF23598">
    <property type="entry name" value="LRR_14"/>
    <property type="match status" value="1"/>
</dbReference>
<dbReference type="VEuPathDB" id="AmoebaDB:ACA1_190400"/>
<dbReference type="Gene3D" id="3.80.10.10">
    <property type="entry name" value="Ribonuclease Inhibitor"/>
    <property type="match status" value="3"/>
</dbReference>
<dbReference type="PROSITE" id="PS51450">
    <property type="entry name" value="LRR"/>
    <property type="match status" value="3"/>
</dbReference>
<feature type="region of interest" description="Disordered" evidence="5">
    <location>
        <begin position="840"/>
        <end position="1137"/>
    </location>
</feature>
<feature type="compositionally biased region" description="Acidic residues" evidence="5">
    <location>
        <begin position="1000"/>
        <end position="1011"/>
    </location>
</feature>
<name>L8GF17_ACACF</name>
<feature type="compositionally biased region" description="Low complexity" evidence="5">
    <location>
        <begin position="1113"/>
        <end position="1124"/>
    </location>
</feature>
<dbReference type="PROSITE" id="PS50212">
    <property type="entry name" value="RASGEF_NTER"/>
    <property type="match status" value="1"/>
</dbReference>
<dbReference type="SMART" id="SM00369">
    <property type="entry name" value="LRR_TYP"/>
    <property type="match status" value="10"/>
</dbReference>
<dbReference type="InterPro" id="IPR003591">
    <property type="entry name" value="Leu-rich_rpt_typical-subtyp"/>
</dbReference>
<feature type="compositionally biased region" description="Gly residues" evidence="5">
    <location>
        <begin position="811"/>
        <end position="820"/>
    </location>
</feature>
<dbReference type="GeneID" id="14911709"/>
<evidence type="ECO:0000259" key="7">
    <source>
        <dbReference type="PROSITE" id="PS50212"/>
    </source>
</evidence>
<feature type="region of interest" description="Disordered" evidence="5">
    <location>
        <begin position="1752"/>
        <end position="1789"/>
    </location>
</feature>
<dbReference type="SUPFAM" id="SSF48366">
    <property type="entry name" value="Ras GEF"/>
    <property type="match status" value="1"/>
</dbReference>
<dbReference type="InterPro" id="IPR008937">
    <property type="entry name" value="Ras-like_GEF"/>
</dbReference>
<feature type="compositionally biased region" description="Polar residues" evidence="5">
    <location>
        <begin position="726"/>
        <end position="740"/>
    </location>
</feature>
<feature type="region of interest" description="Disordered" evidence="5">
    <location>
        <begin position="459"/>
        <end position="502"/>
    </location>
</feature>
<evidence type="ECO:0000313" key="8">
    <source>
        <dbReference type="EMBL" id="ELR11333.1"/>
    </source>
</evidence>
<dbReference type="PROSITE" id="PS50009">
    <property type="entry name" value="RASGEF_CAT"/>
    <property type="match status" value="1"/>
</dbReference>
<gene>
    <name evidence="8" type="ORF">ACA1_190400</name>
</gene>
<feature type="compositionally biased region" description="Low complexity" evidence="5">
    <location>
        <begin position="989"/>
        <end position="999"/>
    </location>
</feature>
<dbReference type="Gene3D" id="1.20.870.10">
    <property type="entry name" value="Son of sevenless (SoS) protein Chain: S domain 1"/>
    <property type="match status" value="1"/>
</dbReference>
<keyword evidence="9" id="KW-1185">Reference proteome</keyword>
<dbReference type="KEGG" id="acan:ACA1_190400"/>
<feature type="region of interest" description="Disordered" evidence="5">
    <location>
        <begin position="804"/>
        <end position="825"/>
    </location>
</feature>
<feature type="compositionally biased region" description="Polar residues" evidence="5">
    <location>
        <begin position="1091"/>
        <end position="1104"/>
    </location>
</feature>
<dbReference type="Pfam" id="PF00618">
    <property type="entry name" value="RasGEF_N"/>
    <property type="match status" value="1"/>
</dbReference>
<dbReference type="InterPro" id="IPR036964">
    <property type="entry name" value="RASGEF_cat_dom_sf"/>
</dbReference>
<feature type="region of interest" description="Disordered" evidence="5">
    <location>
        <begin position="522"/>
        <end position="666"/>
    </location>
</feature>
<dbReference type="PANTHER" id="PTHR23113:SF363">
    <property type="entry name" value="PROTEIN SON OF SEVENLESS"/>
    <property type="match status" value="1"/>
</dbReference>
<dbReference type="Pfam" id="PF00617">
    <property type="entry name" value="RasGEF"/>
    <property type="match status" value="1"/>
</dbReference>
<dbReference type="InterPro" id="IPR023578">
    <property type="entry name" value="Ras_GEF_dom_sf"/>
</dbReference>
<dbReference type="GO" id="GO:0007265">
    <property type="term" value="P:Ras protein signal transduction"/>
    <property type="evidence" value="ECO:0007669"/>
    <property type="project" value="TreeGrafter"/>
</dbReference>
<dbReference type="SUPFAM" id="SSF52058">
    <property type="entry name" value="L domain-like"/>
    <property type="match status" value="2"/>
</dbReference>
<feature type="compositionally biased region" description="Low complexity" evidence="5">
    <location>
        <begin position="552"/>
        <end position="568"/>
    </location>
</feature>
<evidence type="ECO:0000256" key="5">
    <source>
        <dbReference type="SAM" id="MobiDB-lite"/>
    </source>
</evidence>
<evidence type="ECO:0000256" key="4">
    <source>
        <dbReference type="PROSITE-ProRule" id="PRU00168"/>
    </source>
</evidence>
<feature type="compositionally biased region" description="Basic and acidic residues" evidence="5">
    <location>
        <begin position="581"/>
        <end position="607"/>
    </location>
</feature>
<dbReference type="PROSITE" id="PS00720">
    <property type="entry name" value="RASGEF"/>
    <property type="match status" value="1"/>
</dbReference>
<dbReference type="Gene3D" id="1.10.840.10">
    <property type="entry name" value="Ras guanine-nucleotide exchange factors catalytic domain"/>
    <property type="match status" value="1"/>
</dbReference>
<feature type="compositionally biased region" description="Polar residues" evidence="5">
    <location>
        <begin position="1217"/>
        <end position="1230"/>
    </location>
</feature>
<evidence type="ECO:0000256" key="1">
    <source>
        <dbReference type="ARBA" id="ARBA00022614"/>
    </source>
</evidence>
<reference evidence="8 9" key="1">
    <citation type="journal article" date="2013" name="Genome Biol.">
        <title>Genome of Acanthamoeba castellanii highlights extensive lateral gene transfer and early evolution of tyrosine kinase signaling.</title>
        <authorList>
            <person name="Clarke M."/>
            <person name="Lohan A.J."/>
            <person name="Liu B."/>
            <person name="Lagkouvardos I."/>
            <person name="Roy S."/>
            <person name="Zafar N."/>
            <person name="Bertelli C."/>
            <person name="Schilde C."/>
            <person name="Kianianmomeni A."/>
            <person name="Burglin T.R."/>
            <person name="Frech C."/>
            <person name="Turcotte B."/>
            <person name="Kopec K.O."/>
            <person name="Synnott J.M."/>
            <person name="Choo C."/>
            <person name="Paponov I."/>
            <person name="Finkler A."/>
            <person name="Soon Heng Tan C."/>
            <person name="Hutchins A.P."/>
            <person name="Weinmeier T."/>
            <person name="Rattei T."/>
            <person name="Chu J.S."/>
            <person name="Gimenez G."/>
            <person name="Irimia M."/>
            <person name="Rigden D.J."/>
            <person name="Fitzpatrick D.A."/>
            <person name="Lorenzo-Morales J."/>
            <person name="Bateman A."/>
            <person name="Chiu C.H."/>
            <person name="Tang P."/>
            <person name="Hegemann P."/>
            <person name="Fromm H."/>
            <person name="Raoult D."/>
            <person name="Greub G."/>
            <person name="Miranda-Saavedra D."/>
            <person name="Chen N."/>
            <person name="Nash P."/>
            <person name="Ginger M.L."/>
            <person name="Horn M."/>
            <person name="Schaap P."/>
            <person name="Caler L."/>
            <person name="Loftus B."/>
        </authorList>
    </citation>
    <scope>NUCLEOTIDE SEQUENCE [LARGE SCALE GENOMIC DNA]</scope>
    <source>
        <strain evidence="8 9">Neff</strain>
    </source>
</reference>
<dbReference type="InterPro" id="IPR001611">
    <property type="entry name" value="Leu-rich_rpt"/>
</dbReference>
<accession>L8GF17</accession>
<feature type="domain" description="N-terminal Ras-GEF" evidence="7">
    <location>
        <begin position="1359"/>
        <end position="1482"/>
    </location>
</feature>
<dbReference type="CDD" id="cd00155">
    <property type="entry name" value="RasGEF"/>
    <property type="match status" value="1"/>
</dbReference>
<dbReference type="InterPro" id="IPR001895">
    <property type="entry name" value="RASGEF_cat_dom"/>
</dbReference>
<evidence type="ECO:0000259" key="6">
    <source>
        <dbReference type="PROSITE" id="PS50009"/>
    </source>
</evidence>
<dbReference type="InterPro" id="IPR000651">
    <property type="entry name" value="Ras-like_Gua-exchang_fac_N"/>
</dbReference>
<dbReference type="SMART" id="SM00147">
    <property type="entry name" value="RasGEF"/>
    <property type="match status" value="1"/>
</dbReference>
<feature type="compositionally biased region" description="Basic and acidic residues" evidence="5">
    <location>
        <begin position="471"/>
        <end position="487"/>
    </location>
</feature>
<dbReference type="InterPro" id="IPR055414">
    <property type="entry name" value="LRR_R13L4/SHOC2-like"/>
</dbReference>
<feature type="compositionally biased region" description="Polar residues" evidence="5">
    <location>
        <begin position="856"/>
        <end position="909"/>
    </location>
</feature>
<evidence type="ECO:0000256" key="3">
    <source>
        <dbReference type="ARBA" id="ARBA00022737"/>
    </source>
</evidence>
<keyword evidence="3" id="KW-0677">Repeat</keyword>
<feature type="domain" description="Ras-GEF" evidence="6">
    <location>
        <begin position="1519"/>
        <end position="1749"/>
    </location>
</feature>
<dbReference type="CDD" id="cd06224">
    <property type="entry name" value="REM"/>
    <property type="match status" value="1"/>
</dbReference>
<evidence type="ECO:0000256" key="2">
    <source>
        <dbReference type="ARBA" id="ARBA00022658"/>
    </source>
</evidence>
<dbReference type="PANTHER" id="PTHR23113">
    <property type="entry name" value="GUANINE NUCLEOTIDE EXCHANGE FACTOR"/>
    <property type="match status" value="1"/>
</dbReference>
<dbReference type="InterPro" id="IPR032675">
    <property type="entry name" value="LRR_dom_sf"/>
</dbReference>
<feature type="compositionally biased region" description="Basic and acidic residues" evidence="5">
    <location>
        <begin position="1303"/>
        <end position="1335"/>
    </location>
</feature>
<keyword evidence="2 4" id="KW-0344">Guanine-nucleotide releasing factor</keyword>
<organism evidence="8 9">
    <name type="scientific">Acanthamoeba castellanii (strain ATCC 30010 / Neff)</name>
    <dbReference type="NCBI Taxonomy" id="1257118"/>
    <lineage>
        <taxon>Eukaryota</taxon>
        <taxon>Amoebozoa</taxon>
        <taxon>Discosea</taxon>
        <taxon>Longamoebia</taxon>
        <taxon>Centramoebida</taxon>
        <taxon>Acanthamoebidae</taxon>
        <taxon>Acanthamoeba</taxon>
    </lineage>
</organism>
<dbReference type="STRING" id="1257118.L8GF17"/>
<feature type="region of interest" description="Disordered" evidence="5">
    <location>
        <begin position="1298"/>
        <end position="1335"/>
    </location>
</feature>
<feature type="compositionally biased region" description="Acidic residues" evidence="5">
    <location>
        <begin position="641"/>
        <end position="650"/>
    </location>
</feature>
<feature type="compositionally biased region" description="Basic and acidic residues" evidence="5">
    <location>
        <begin position="1192"/>
        <end position="1215"/>
    </location>
</feature>
<dbReference type="SMART" id="SM00229">
    <property type="entry name" value="RasGEFN"/>
    <property type="match status" value="1"/>
</dbReference>
<dbReference type="GO" id="GO:0005085">
    <property type="term" value="F:guanyl-nucleotide exchange factor activity"/>
    <property type="evidence" value="ECO:0007669"/>
    <property type="project" value="UniProtKB-KW"/>
</dbReference>
<keyword evidence="1" id="KW-0433">Leucine-rich repeat</keyword>
<dbReference type="EMBL" id="KB008154">
    <property type="protein sequence ID" value="ELR11333.1"/>
    <property type="molecule type" value="Genomic_DNA"/>
</dbReference>
<feature type="region of interest" description="Disordered" evidence="5">
    <location>
        <begin position="678"/>
        <end position="709"/>
    </location>
</feature>
<dbReference type="Proteomes" id="UP000011083">
    <property type="component" value="Unassembled WGS sequence"/>
</dbReference>
<feature type="compositionally biased region" description="Polar residues" evidence="5">
    <location>
        <begin position="1780"/>
        <end position="1789"/>
    </location>
</feature>
<dbReference type="GO" id="GO:0005886">
    <property type="term" value="C:plasma membrane"/>
    <property type="evidence" value="ECO:0007669"/>
    <property type="project" value="TreeGrafter"/>
</dbReference>
<feature type="compositionally biased region" description="Acidic residues" evidence="5">
    <location>
        <begin position="1020"/>
        <end position="1036"/>
    </location>
</feature>
<evidence type="ECO:0000313" key="9">
    <source>
        <dbReference type="Proteomes" id="UP000011083"/>
    </source>
</evidence>
<feature type="compositionally biased region" description="Low complexity" evidence="5">
    <location>
        <begin position="528"/>
        <end position="542"/>
    </location>
</feature>
<dbReference type="RefSeq" id="XP_004333346.1">
    <property type="nucleotide sequence ID" value="XM_004333298.1"/>
</dbReference>
<dbReference type="FunFam" id="3.80.10.10:FF:001164">
    <property type="entry name" value="GH01279p"/>
    <property type="match status" value="1"/>
</dbReference>
<feature type="region of interest" description="Disordered" evidence="5">
    <location>
        <begin position="726"/>
        <end position="750"/>
    </location>
</feature>
<protein>
    <submittedName>
        <fullName evidence="8">RasGEF domain containing protein</fullName>
    </submittedName>
</protein>
<feature type="region of interest" description="Disordered" evidence="5">
    <location>
        <begin position="1165"/>
        <end position="1244"/>
    </location>
</feature>